<comment type="caution">
    <text evidence="2">The sequence shown here is derived from an EMBL/GenBank/DDBJ whole genome shotgun (WGS) entry which is preliminary data.</text>
</comment>
<feature type="region of interest" description="Disordered" evidence="1">
    <location>
        <begin position="1"/>
        <end position="110"/>
    </location>
</feature>
<evidence type="ECO:0000313" key="3">
    <source>
        <dbReference type="Proteomes" id="UP001163046"/>
    </source>
</evidence>
<keyword evidence="3" id="KW-1185">Reference proteome</keyword>
<dbReference type="AlphaFoldDB" id="A0A9X0CY06"/>
<proteinExistence type="predicted"/>
<feature type="compositionally biased region" description="Basic and acidic residues" evidence="1">
    <location>
        <begin position="75"/>
        <end position="94"/>
    </location>
</feature>
<dbReference type="Proteomes" id="UP001163046">
    <property type="component" value="Unassembled WGS sequence"/>
</dbReference>
<name>A0A9X0CY06_9CNID</name>
<reference evidence="2" key="1">
    <citation type="submission" date="2023-01" db="EMBL/GenBank/DDBJ databases">
        <title>Genome assembly of the deep-sea coral Lophelia pertusa.</title>
        <authorList>
            <person name="Herrera S."/>
            <person name="Cordes E."/>
        </authorList>
    </citation>
    <scope>NUCLEOTIDE SEQUENCE</scope>
    <source>
        <strain evidence="2">USNM1676648</strain>
        <tissue evidence="2">Polyp</tissue>
    </source>
</reference>
<evidence type="ECO:0000256" key="1">
    <source>
        <dbReference type="SAM" id="MobiDB-lite"/>
    </source>
</evidence>
<organism evidence="2 3">
    <name type="scientific">Desmophyllum pertusum</name>
    <dbReference type="NCBI Taxonomy" id="174260"/>
    <lineage>
        <taxon>Eukaryota</taxon>
        <taxon>Metazoa</taxon>
        <taxon>Cnidaria</taxon>
        <taxon>Anthozoa</taxon>
        <taxon>Hexacorallia</taxon>
        <taxon>Scleractinia</taxon>
        <taxon>Caryophylliina</taxon>
        <taxon>Caryophylliidae</taxon>
        <taxon>Desmophyllum</taxon>
    </lineage>
</organism>
<protein>
    <submittedName>
        <fullName evidence="2">Uncharacterized protein</fullName>
    </submittedName>
</protein>
<evidence type="ECO:0000313" key="2">
    <source>
        <dbReference type="EMBL" id="KAJ7377594.1"/>
    </source>
</evidence>
<gene>
    <name evidence="2" type="ORF">OS493_028154</name>
</gene>
<dbReference type="EMBL" id="MU826376">
    <property type="protein sequence ID" value="KAJ7377594.1"/>
    <property type="molecule type" value="Genomic_DNA"/>
</dbReference>
<sequence length="110" mass="12219">MWKKRCRGSKFPFCSSDKPSHFEGSSPTREDTTRNSSPQSEKTPVHDPKTTTSPPGYPLPHVEGNGMGTSNVQQDNRKGRLCFGRELESVKEARAPTQETPEAERSVSLD</sequence>
<accession>A0A9X0CY06</accession>